<sequence>MCRCTVCGADGTSGQGVRHPPIPPRGSLMCYSCLKVNHLEAQIADTKAFLDHLETHLELLKSNHTHDYFSRRFPPEITSHIFTFAISGESSLRDRYIRPLTLGAVSRRWRQIAWSTPSLWTYVPVDLNKFEESFQPAKEFLLQWLGRTGQLPLFIRICYDEWESDISRHVTNFTNVVEIINEYSSRWEYLNVGMPFSLFPRLRSACDEAPMLKFLTIEPPLSNSEGGATGHKGEVFDICTVPPLPQDVTVEDFPFTSIRIDWSNVTTLRFEGISVVDCLCLFQQAPSLSESSLYVINDDGILELDDQIILPCLTKLKIRPDDLDAANDFFDSITLPVLKSLEYYASDLRECFALADLLTRSSCPLTYLSINCPIEGTERDQGFVRILRAIPTLEDLHLDITSLPSDFFHSLSAPPSGEISDRPILLPKLTRLSYDGKLSFNWFSFIKCVESRRSIRGNDGRPLLSSIDLRFTAIAKDSKSPPYYINELATAHICRLVERGANIEVSNGASDMLQYSREYHEKIRFGE</sequence>
<dbReference type="AlphaFoldDB" id="A0A8S0X689"/>
<keyword evidence="2" id="KW-1185">Reference proteome</keyword>
<organism evidence="1 2">
    <name type="scientific">Cyclocybe aegerita</name>
    <name type="common">Black poplar mushroom</name>
    <name type="synonym">Agrocybe aegerita</name>
    <dbReference type="NCBI Taxonomy" id="1973307"/>
    <lineage>
        <taxon>Eukaryota</taxon>
        <taxon>Fungi</taxon>
        <taxon>Dikarya</taxon>
        <taxon>Basidiomycota</taxon>
        <taxon>Agaricomycotina</taxon>
        <taxon>Agaricomycetes</taxon>
        <taxon>Agaricomycetidae</taxon>
        <taxon>Agaricales</taxon>
        <taxon>Agaricineae</taxon>
        <taxon>Bolbitiaceae</taxon>
        <taxon>Cyclocybe</taxon>
    </lineage>
</organism>
<evidence type="ECO:0000313" key="1">
    <source>
        <dbReference type="EMBL" id="CAA7268562.1"/>
    </source>
</evidence>
<protein>
    <recommendedName>
        <fullName evidence="3">F-box domain-containing protein</fullName>
    </recommendedName>
</protein>
<gene>
    <name evidence="1" type="ORF">AAE3_LOCUS10826</name>
</gene>
<evidence type="ECO:0000313" key="2">
    <source>
        <dbReference type="Proteomes" id="UP000467700"/>
    </source>
</evidence>
<dbReference type="EMBL" id="CACVBS010000068">
    <property type="protein sequence ID" value="CAA7268562.1"/>
    <property type="molecule type" value="Genomic_DNA"/>
</dbReference>
<reference evidence="1 2" key="1">
    <citation type="submission" date="2020-01" db="EMBL/GenBank/DDBJ databases">
        <authorList>
            <person name="Gupta K D."/>
        </authorList>
    </citation>
    <scope>NUCLEOTIDE SEQUENCE [LARGE SCALE GENOMIC DNA]</scope>
</reference>
<dbReference type="Gene3D" id="1.20.1280.50">
    <property type="match status" value="1"/>
</dbReference>
<comment type="caution">
    <text evidence="1">The sequence shown here is derived from an EMBL/GenBank/DDBJ whole genome shotgun (WGS) entry which is preliminary data.</text>
</comment>
<dbReference type="InterPro" id="IPR032675">
    <property type="entry name" value="LRR_dom_sf"/>
</dbReference>
<dbReference type="Gene3D" id="3.80.10.10">
    <property type="entry name" value="Ribonuclease Inhibitor"/>
    <property type="match status" value="1"/>
</dbReference>
<accession>A0A8S0X689</accession>
<name>A0A8S0X689_CYCAE</name>
<dbReference type="OrthoDB" id="2269034at2759"/>
<proteinExistence type="predicted"/>
<evidence type="ECO:0008006" key="3">
    <source>
        <dbReference type="Google" id="ProtNLM"/>
    </source>
</evidence>
<dbReference type="Proteomes" id="UP000467700">
    <property type="component" value="Unassembled WGS sequence"/>
</dbReference>